<feature type="domain" description="Sushi" evidence="8">
    <location>
        <begin position="170"/>
        <end position="232"/>
    </location>
</feature>
<feature type="domain" description="Sushi" evidence="8">
    <location>
        <begin position="105"/>
        <end position="169"/>
    </location>
</feature>
<keyword evidence="3" id="KW-0677">Repeat</keyword>
<organism evidence="9 10">
    <name type="scientific">Podarcis lilfordi</name>
    <name type="common">Lilford's wall lizard</name>
    <dbReference type="NCBI Taxonomy" id="74358"/>
    <lineage>
        <taxon>Eukaryota</taxon>
        <taxon>Metazoa</taxon>
        <taxon>Chordata</taxon>
        <taxon>Craniata</taxon>
        <taxon>Vertebrata</taxon>
        <taxon>Euteleostomi</taxon>
        <taxon>Lepidosauria</taxon>
        <taxon>Squamata</taxon>
        <taxon>Bifurcata</taxon>
        <taxon>Unidentata</taxon>
        <taxon>Episquamata</taxon>
        <taxon>Laterata</taxon>
        <taxon>Lacertibaenia</taxon>
        <taxon>Lacertidae</taxon>
        <taxon>Podarcis</taxon>
    </lineage>
</organism>
<keyword evidence="5" id="KW-0325">Glycoprotein</keyword>
<evidence type="ECO:0000256" key="3">
    <source>
        <dbReference type="ARBA" id="ARBA00022737"/>
    </source>
</evidence>
<dbReference type="Gene3D" id="2.10.70.10">
    <property type="entry name" value="Complement Module, domain 1"/>
    <property type="match status" value="6"/>
</dbReference>
<protein>
    <recommendedName>
        <fullName evidence="8">Sushi domain-containing protein</fullName>
    </recommendedName>
</protein>
<dbReference type="PANTHER" id="PTHR19325">
    <property type="entry name" value="COMPLEMENT COMPONENT-RELATED SUSHI DOMAIN-CONTAINING"/>
    <property type="match status" value="1"/>
</dbReference>
<dbReference type="CDD" id="cd00033">
    <property type="entry name" value="CCP"/>
    <property type="match status" value="6"/>
</dbReference>
<dbReference type="EMBL" id="OX395131">
    <property type="protein sequence ID" value="CAI5777755.1"/>
    <property type="molecule type" value="Genomic_DNA"/>
</dbReference>
<dbReference type="PANTHER" id="PTHR19325:SF571">
    <property type="entry name" value="SUSHI DOMAIN-CONTAINING PROTEIN"/>
    <property type="match status" value="1"/>
</dbReference>
<dbReference type="AlphaFoldDB" id="A0AA35KGF2"/>
<keyword evidence="4 6" id="KW-1015">Disulfide bond</keyword>
<name>A0AA35KGF2_9SAUR</name>
<dbReference type="InterPro" id="IPR035976">
    <property type="entry name" value="Sushi/SCR/CCP_sf"/>
</dbReference>
<dbReference type="InterPro" id="IPR000436">
    <property type="entry name" value="Sushi_SCR_CCP_dom"/>
</dbReference>
<proteinExistence type="predicted"/>
<feature type="domain" description="Sushi" evidence="8">
    <location>
        <begin position="233"/>
        <end position="296"/>
    </location>
</feature>
<evidence type="ECO:0000256" key="1">
    <source>
        <dbReference type="ARBA" id="ARBA00022659"/>
    </source>
</evidence>
<gene>
    <name evidence="9" type="ORF">PODLI_1B025334</name>
</gene>
<dbReference type="InterPro" id="IPR050350">
    <property type="entry name" value="Compl-Cell_Adhes-Reg"/>
</dbReference>
<comment type="caution">
    <text evidence="6">Lacks conserved residue(s) required for the propagation of feature annotation.</text>
</comment>
<evidence type="ECO:0000256" key="2">
    <source>
        <dbReference type="ARBA" id="ARBA00022729"/>
    </source>
</evidence>
<feature type="disulfide bond" evidence="6">
    <location>
        <begin position="299"/>
        <end position="342"/>
    </location>
</feature>
<dbReference type="Proteomes" id="UP001178461">
    <property type="component" value="Chromosome 6"/>
</dbReference>
<dbReference type="Pfam" id="PF00084">
    <property type="entry name" value="Sushi"/>
    <property type="match status" value="6"/>
</dbReference>
<keyword evidence="1 6" id="KW-0768">Sushi</keyword>
<dbReference type="SUPFAM" id="SSF57535">
    <property type="entry name" value="Complement control module/SCR domain"/>
    <property type="match status" value="7"/>
</dbReference>
<evidence type="ECO:0000313" key="9">
    <source>
        <dbReference type="EMBL" id="CAI5777755.1"/>
    </source>
</evidence>
<feature type="domain" description="Sushi" evidence="8">
    <location>
        <begin position="418"/>
        <end position="485"/>
    </location>
</feature>
<reference evidence="9" key="1">
    <citation type="submission" date="2022-12" db="EMBL/GenBank/DDBJ databases">
        <authorList>
            <person name="Alioto T."/>
            <person name="Alioto T."/>
            <person name="Gomez Garrido J."/>
        </authorList>
    </citation>
    <scope>NUCLEOTIDE SEQUENCE</scope>
</reference>
<feature type="disulfide bond" evidence="6">
    <location>
        <begin position="456"/>
        <end position="483"/>
    </location>
</feature>
<keyword evidence="7" id="KW-1133">Transmembrane helix</keyword>
<evidence type="ECO:0000313" key="10">
    <source>
        <dbReference type="Proteomes" id="UP001178461"/>
    </source>
</evidence>
<feature type="disulfide bond" evidence="6">
    <location>
        <begin position="328"/>
        <end position="355"/>
    </location>
</feature>
<evidence type="ECO:0000256" key="6">
    <source>
        <dbReference type="PROSITE-ProRule" id="PRU00302"/>
    </source>
</evidence>
<dbReference type="SMART" id="SM00032">
    <property type="entry name" value="CCP"/>
    <property type="match status" value="7"/>
</dbReference>
<evidence type="ECO:0000259" key="8">
    <source>
        <dbReference type="PROSITE" id="PS50923"/>
    </source>
</evidence>
<keyword evidence="10" id="KW-1185">Reference proteome</keyword>
<evidence type="ECO:0000256" key="5">
    <source>
        <dbReference type="ARBA" id="ARBA00023180"/>
    </source>
</evidence>
<evidence type="ECO:0000256" key="7">
    <source>
        <dbReference type="SAM" id="Phobius"/>
    </source>
</evidence>
<keyword evidence="7" id="KW-0812">Transmembrane</keyword>
<dbReference type="FunFam" id="2.10.70.10:FF:000014">
    <property type="entry name" value="Membrane cofactor protein"/>
    <property type="match status" value="1"/>
</dbReference>
<sequence>MRNEGLSAPPPQLSVMLRLLWGLLRTCRLLAMSMLLLLLPQELVGDRKWCKIAELPVFSFSEIIHELPGNAVYECKRGFTRLPSKPNMTYCIDGNWTPLEDPCGEVCPFPPKQTRAKLKDKFGTSVLFPVGMVVHYVCKAGFEQVPGILNTITCGKNMKWSPLAMFCRGKACETPTPVKDGSIFSFNPEYTFGARILYMCIQGYTMIGRRWNRCQAKESDVHWSNPPPLCVRAVCKDPPDIPGGSHNGTVSIYPYGTVIKYSCNETFSLIGEPIIYCDVDKSNRPLWSSKPPRCQVIICADPVVQDGIKKISEFKDSYTFGGNITFECKIGYFMIGSYFIRCEANNTWIPKVPYCKKVSQDICGAPVILKGSVYPPQPYYNLGSIISVQCDKKYSFPDETMEMKAQCKGYNQWDPPVQLCFFRLSPDTAKLHIPKGIIKQGKKEYYYPGDEVIIECYAGYFLKGSSRIKYIGGKKWLPNIPRCYLSIFLRVLIAGCLLPVLIVGTKMVYQNFYLKRARTESREMQQSTTATKELSLLPKSKVALASPNLLSNDLPSETSKRIAVQGKLGHPRSFRSKSVY</sequence>
<feature type="transmembrane region" description="Helical" evidence="7">
    <location>
        <begin position="487"/>
        <end position="509"/>
    </location>
</feature>
<feature type="domain" description="Sushi" evidence="8">
    <location>
        <begin position="297"/>
        <end position="357"/>
    </location>
</feature>
<keyword evidence="2" id="KW-0732">Signal</keyword>
<evidence type="ECO:0000256" key="4">
    <source>
        <dbReference type="ARBA" id="ARBA00023157"/>
    </source>
</evidence>
<keyword evidence="7" id="KW-0472">Membrane</keyword>
<dbReference type="PROSITE" id="PS50923">
    <property type="entry name" value="SUSHI"/>
    <property type="match status" value="5"/>
</dbReference>
<accession>A0AA35KGF2</accession>